<organism evidence="1 2">
    <name type="scientific">Maribacter cobaltidurans</name>
    <dbReference type="NCBI Taxonomy" id="1178778"/>
    <lineage>
        <taxon>Bacteria</taxon>
        <taxon>Pseudomonadati</taxon>
        <taxon>Bacteroidota</taxon>
        <taxon>Flavobacteriia</taxon>
        <taxon>Flavobacteriales</taxon>
        <taxon>Flavobacteriaceae</taxon>
        <taxon>Maribacter</taxon>
    </lineage>
</organism>
<evidence type="ECO:0000313" key="2">
    <source>
        <dbReference type="Proteomes" id="UP000215244"/>
    </source>
</evidence>
<dbReference type="PANTHER" id="PTHR45431">
    <property type="entry name" value="RHODANESE-LIKE DOMAIN-CONTAINING PROTEIN 15, CHLOROPLASTIC"/>
    <property type="match status" value="1"/>
</dbReference>
<dbReference type="PANTHER" id="PTHR45431:SF3">
    <property type="entry name" value="RHODANESE-LIKE DOMAIN-CONTAINING PROTEIN 15, CHLOROPLASTIC"/>
    <property type="match status" value="1"/>
</dbReference>
<dbReference type="RefSeq" id="WP_094998316.1">
    <property type="nucleotide sequence ID" value="NZ_BMJL01000010.1"/>
</dbReference>
<dbReference type="CDD" id="cd00158">
    <property type="entry name" value="RHOD"/>
    <property type="match status" value="1"/>
</dbReference>
<proteinExistence type="predicted"/>
<gene>
    <name evidence="1" type="ORF">CJ263_16735</name>
</gene>
<dbReference type="Proteomes" id="UP000215244">
    <property type="component" value="Chromosome"/>
</dbReference>
<dbReference type="InterPro" id="IPR001763">
    <property type="entry name" value="Rhodanese-like_dom"/>
</dbReference>
<dbReference type="EMBL" id="CP022957">
    <property type="protein sequence ID" value="ASV31728.1"/>
    <property type="molecule type" value="Genomic_DNA"/>
</dbReference>
<sequence>MSFLSSLFGSKSTTDNGNIVILDKNDYAKAISSNKVQLVDVRTPSEYNGGHIKKAINIDFFNASNFKSAFDKLNKTQPVYLYCRSGARSQKAARKLVGMGFTEIYDLRGGYSSWN</sequence>
<reference evidence="1 2" key="1">
    <citation type="submission" date="2017-08" db="EMBL/GenBank/DDBJ databases">
        <title>The complete genome sequence of Maribacter sp. B1, isolated from deep-sea sediment.</title>
        <authorList>
            <person name="Wu Y.-H."/>
            <person name="Cheng H."/>
            <person name="Xu X.-W."/>
        </authorList>
    </citation>
    <scope>NUCLEOTIDE SEQUENCE [LARGE SCALE GENOMIC DNA]</scope>
    <source>
        <strain evidence="1 2">B1</strain>
    </source>
</reference>
<accession>A0A223V9T3</accession>
<dbReference type="InterPro" id="IPR052367">
    <property type="entry name" value="Thiosulfate_ST/Rhodanese-like"/>
</dbReference>
<dbReference type="InterPro" id="IPR036873">
    <property type="entry name" value="Rhodanese-like_dom_sf"/>
</dbReference>
<dbReference type="Gene3D" id="3.40.250.10">
    <property type="entry name" value="Rhodanese-like domain"/>
    <property type="match status" value="1"/>
</dbReference>
<protein>
    <submittedName>
        <fullName evidence="1">Rhodanese</fullName>
    </submittedName>
</protein>
<dbReference type="SUPFAM" id="SSF52821">
    <property type="entry name" value="Rhodanese/Cell cycle control phosphatase"/>
    <property type="match status" value="1"/>
</dbReference>
<evidence type="ECO:0000313" key="1">
    <source>
        <dbReference type="EMBL" id="ASV31728.1"/>
    </source>
</evidence>
<dbReference type="KEGG" id="marb:CJ263_16735"/>
<dbReference type="SMART" id="SM00450">
    <property type="entry name" value="RHOD"/>
    <property type="match status" value="1"/>
</dbReference>
<dbReference type="Pfam" id="PF00581">
    <property type="entry name" value="Rhodanese"/>
    <property type="match status" value="1"/>
</dbReference>
<keyword evidence="2" id="KW-1185">Reference proteome</keyword>
<dbReference type="PROSITE" id="PS50206">
    <property type="entry name" value="RHODANESE_3"/>
    <property type="match status" value="1"/>
</dbReference>
<name>A0A223V9T3_9FLAO</name>
<dbReference type="OrthoDB" id="9808735at2"/>
<dbReference type="AlphaFoldDB" id="A0A223V9T3"/>